<dbReference type="InterPro" id="IPR001404">
    <property type="entry name" value="Hsp90_fam"/>
</dbReference>
<dbReference type="Pfam" id="PF13589">
    <property type="entry name" value="HATPase_c_3"/>
    <property type="match status" value="1"/>
</dbReference>
<gene>
    <name evidence="6" type="ORF">GCM10022386_10160</name>
</gene>
<evidence type="ECO:0000256" key="2">
    <source>
        <dbReference type="ARBA" id="ARBA00022741"/>
    </source>
</evidence>
<dbReference type="PRINTS" id="PR00775">
    <property type="entry name" value="HEATSHOCK90"/>
</dbReference>
<organism evidence="6 7">
    <name type="scientific">Flavobacterium cheonhonense</name>
    <dbReference type="NCBI Taxonomy" id="706185"/>
    <lineage>
        <taxon>Bacteria</taxon>
        <taxon>Pseudomonadati</taxon>
        <taxon>Bacteroidota</taxon>
        <taxon>Flavobacteriia</taxon>
        <taxon>Flavobacteriales</taxon>
        <taxon>Flavobacteriaceae</taxon>
        <taxon>Flavobacterium</taxon>
    </lineage>
</organism>
<protein>
    <recommendedName>
        <fullName evidence="5">HD-CE domain-containing protein</fullName>
    </recommendedName>
</protein>
<dbReference type="InterPro" id="IPR036890">
    <property type="entry name" value="HATPase_C_sf"/>
</dbReference>
<evidence type="ECO:0000256" key="3">
    <source>
        <dbReference type="ARBA" id="ARBA00022840"/>
    </source>
</evidence>
<comment type="caution">
    <text evidence="6">The sequence shown here is derived from an EMBL/GenBank/DDBJ whole genome shotgun (WGS) entry which is preliminary data.</text>
</comment>
<keyword evidence="4" id="KW-0143">Chaperone</keyword>
<keyword evidence="3" id="KW-0067">ATP-binding</keyword>
<dbReference type="Gene3D" id="3.30.565.10">
    <property type="entry name" value="Histidine kinase-like ATPase, C-terminal domain"/>
    <property type="match status" value="1"/>
</dbReference>
<accession>A0ABP7TPA8</accession>
<dbReference type="PANTHER" id="PTHR11528">
    <property type="entry name" value="HEAT SHOCK PROTEIN 90 FAMILY MEMBER"/>
    <property type="match status" value="1"/>
</dbReference>
<dbReference type="Pfam" id="PF24391">
    <property type="entry name" value="HD-CE"/>
    <property type="match status" value="1"/>
</dbReference>
<evidence type="ECO:0000313" key="7">
    <source>
        <dbReference type="Proteomes" id="UP001500968"/>
    </source>
</evidence>
<keyword evidence="2" id="KW-0547">Nucleotide-binding</keyword>
<dbReference type="InterPro" id="IPR020575">
    <property type="entry name" value="Hsp90_N"/>
</dbReference>
<name>A0ABP7TPA8_9FLAO</name>
<evidence type="ECO:0000256" key="1">
    <source>
        <dbReference type="ARBA" id="ARBA00008239"/>
    </source>
</evidence>
<evidence type="ECO:0000313" key="6">
    <source>
        <dbReference type="EMBL" id="GAA4028478.1"/>
    </source>
</evidence>
<keyword evidence="7" id="KW-1185">Reference proteome</keyword>
<evidence type="ECO:0000259" key="5">
    <source>
        <dbReference type="Pfam" id="PF24391"/>
    </source>
</evidence>
<feature type="domain" description="HD-CE" evidence="5">
    <location>
        <begin position="48"/>
        <end position="293"/>
    </location>
</feature>
<dbReference type="Proteomes" id="UP001500968">
    <property type="component" value="Unassembled WGS sequence"/>
</dbReference>
<sequence>MTIENQLFNNAFDVSIWKNQTKIDELKSNLTLIEYTIQNYLKSITDDFPYLTDHSIVHSRMLWNYASIIIGEKKDFINPLEAFVLHTVFLVHDAGMCYSVLNNQNEIEKDPLYTDFIIKNENSPAVKDEALFYTIRQRHGDFALRIATDSLREGEYLISDINLREELGLIIGKIAKSHTCNINYIEREFGPKYSNPNFPTDWSIDCQKLSFILRTADAAHIDNLRTPKTNRMISEIQGISKEHWTFQKKLGFPQLSNDGLLMYSTNTPFSSTEQKAWWFCYEALQVLDKELKNANEYFDVNQLEGFSARGVKSINDTLELGKKYIRTIGWNSIDTQIKVTNPVHIASELGGIKLYGNINIALRELIQNSLDAINLYRIHTGQNNTNVGEIKLSIKKSEDDFYLTITDNGIGMSQTIMTNELLDFGGSYWKSNRFKYDFQGIHTKGFESIGKFGIGFFSTFMLGKKITVTSWKFGEAISNMKTLDFYDGLSSNPILREPTEIEKSLVIDRGTSITIKISENPFSLNGFIGNSQFHENTLFSLVKYFIPSPNVKITIEELDGKINTIKPNAIDDLNFDDFIDYIHIIKESNIDHTGIINLFKTLDLKLFEIKDDFRLYGKLTILPQIGNIGLSSTSVVLSNGIRINEVGSFAGYIITDDVISIKRDSFSKLIPYDVIKKWAEQQRLYIESSPAKNLYTLSHLGLLLTFNFFDDNLPITLTKKNNNYEFFTIRELKQYLKKNSEIKFHHEGHSLSGRLPDCDGFISLNFRFSVKNIVREEDQDKLIEHKEFIEKIIKEEWGEFRVEQDNLIKQVKYNFEMPYMIIEKYIKV</sequence>
<dbReference type="InterPro" id="IPR056471">
    <property type="entry name" value="HD-CE"/>
</dbReference>
<dbReference type="SUPFAM" id="SSF55874">
    <property type="entry name" value="ATPase domain of HSP90 chaperone/DNA topoisomerase II/histidine kinase"/>
    <property type="match status" value="1"/>
</dbReference>
<proteinExistence type="inferred from homology"/>
<evidence type="ECO:0000256" key="4">
    <source>
        <dbReference type="ARBA" id="ARBA00023186"/>
    </source>
</evidence>
<comment type="similarity">
    <text evidence="1">Belongs to the heat shock protein 90 family.</text>
</comment>
<reference evidence="7" key="1">
    <citation type="journal article" date="2019" name="Int. J. Syst. Evol. Microbiol.">
        <title>The Global Catalogue of Microorganisms (GCM) 10K type strain sequencing project: providing services to taxonomists for standard genome sequencing and annotation.</title>
        <authorList>
            <consortium name="The Broad Institute Genomics Platform"/>
            <consortium name="The Broad Institute Genome Sequencing Center for Infectious Disease"/>
            <person name="Wu L."/>
            <person name="Ma J."/>
        </authorList>
    </citation>
    <scope>NUCLEOTIDE SEQUENCE [LARGE SCALE GENOMIC DNA]</scope>
    <source>
        <strain evidence="7">JCM 17064</strain>
    </source>
</reference>
<dbReference type="RefSeq" id="WP_324690617.1">
    <property type="nucleotide sequence ID" value="NZ_BAABCR010000013.1"/>
</dbReference>
<dbReference type="EMBL" id="BAABCR010000013">
    <property type="protein sequence ID" value="GAA4028478.1"/>
    <property type="molecule type" value="Genomic_DNA"/>
</dbReference>